<dbReference type="RefSeq" id="WP_042006387.1">
    <property type="nucleotide sequence ID" value="NZ_CDOL01000092.1"/>
</dbReference>
<protein>
    <submittedName>
        <fullName evidence="1">Uncharacterized protein</fullName>
    </submittedName>
</protein>
<dbReference type="EMBL" id="CDOL01000092">
    <property type="protein sequence ID" value="CEN51744.1"/>
    <property type="molecule type" value="Genomic_DNA"/>
</dbReference>
<accession>A0A0B7IME7</accession>
<dbReference type="AlphaFoldDB" id="A0A0B7IME7"/>
<sequence length="87" mass="10467">MTYLPVKDIEKDRKDILKHYNAPKFKPISLMVLDNEFQLIDEIELPGRHYDLYDFFVTKDGLYISTNNEFNENFNEDALRFDLFDLL</sequence>
<organism evidence="1 2">
    <name type="scientific">Capnocytophaga canis</name>
    <dbReference type="NCBI Taxonomy" id="1848903"/>
    <lineage>
        <taxon>Bacteria</taxon>
        <taxon>Pseudomonadati</taxon>
        <taxon>Bacteroidota</taxon>
        <taxon>Flavobacteriia</taxon>
        <taxon>Flavobacteriales</taxon>
        <taxon>Flavobacteriaceae</taxon>
        <taxon>Capnocytophaga</taxon>
    </lineage>
</organism>
<evidence type="ECO:0000313" key="1">
    <source>
        <dbReference type="EMBL" id="CEN51744.1"/>
    </source>
</evidence>
<name>A0A0B7IME7_9FLAO</name>
<dbReference type="Proteomes" id="UP000038200">
    <property type="component" value="Unassembled WGS sequence"/>
</dbReference>
<gene>
    <name evidence="1" type="ORF">CCAND93_1810001</name>
</gene>
<evidence type="ECO:0000313" key="2">
    <source>
        <dbReference type="Proteomes" id="UP000038200"/>
    </source>
</evidence>
<reference evidence="1 2" key="1">
    <citation type="submission" date="2015-01" db="EMBL/GenBank/DDBJ databases">
        <authorList>
            <person name="Xiang T."/>
            <person name="Song Y."/>
            <person name="Huang L."/>
            <person name="Wang B."/>
            <person name="Wu P."/>
        </authorList>
    </citation>
    <scope>NUCLEOTIDE SEQUENCE [LARGE SCALE GENOMIC DNA]</scope>
    <source>
        <strain evidence="1 2">CcD93</strain>
    </source>
</reference>
<proteinExistence type="predicted"/>